<dbReference type="PANTHER" id="PTHR42939">
    <property type="entry name" value="ABC TRANSPORTER ATP-BINDING PROTEIN ALBC-RELATED"/>
    <property type="match status" value="1"/>
</dbReference>
<evidence type="ECO:0000313" key="5">
    <source>
        <dbReference type="EMBL" id="WRL64003.1"/>
    </source>
</evidence>
<dbReference type="SUPFAM" id="SSF52540">
    <property type="entry name" value="P-loop containing nucleoside triphosphate hydrolases"/>
    <property type="match status" value="1"/>
</dbReference>
<dbReference type="PANTHER" id="PTHR42939:SF1">
    <property type="entry name" value="ABC TRANSPORTER ATP-BINDING PROTEIN ALBC-RELATED"/>
    <property type="match status" value="1"/>
</dbReference>
<dbReference type="RefSeq" id="WP_324275333.1">
    <property type="nucleotide sequence ID" value="NZ_CP141261.1"/>
</dbReference>
<evidence type="ECO:0000256" key="2">
    <source>
        <dbReference type="ARBA" id="ARBA00022741"/>
    </source>
</evidence>
<feature type="domain" description="ATPase AAA-type core" evidence="4">
    <location>
        <begin position="6"/>
        <end position="58"/>
    </location>
</feature>
<evidence type="ECO:0000256" key="1">
    <source>
        <dbReference type="ARBA" id="ARBA00022448"/>
    </source>
</evidence>
<keyword evidence="2" id="KW-0547">Nucleotide-binding</keyword>
<name>A0ABZ1AZK4_9ACTN</name>
<keyword evidence="6" id="KW-1185">Reference proteome</keyword>
<evidence type="ECO:0000259" key="4">
    <source>
        <dbReference type="Pfam" id="PF13304"/>
    </source>
</evidence>
<dbReference type="InterPro" id="IPR051782">
    <property type="entry name" value="ABC_Transporter_VariousFunc"/>
</dbReference>
<proteinExistence type="predicted"/>
<gene>
    <name evidence="5" type="ORF">U6N30_31165</name>
</gene>
<dbReference type="InterPro" id="IPR003959">
    <property type="entry name" value="ATPase_AAA_core"/>
</dbReference>
<dbReference type="InterPro" id="IPR027417">
    <property type="entry name" value="P-loop_NTPase"/>
</dbReference>
<evidence type="ECO:0000313" key="6">
    <source>
        <dbReference type="Proteomes" id="UP001324287"/>
    </source>
</evidence>
<keyword evidence="3" id="KW-0067">ATP-binding</keyword>
<organism evidence="5 6">
    <name type="scientific">Blastococcus brunescens</name>
    <dbReference type="NCBI Taxonomy" id="1564165"/>
    <lineage>
        <taxon>Bacteria</taxon>
        <taxon>Bacillati</taxon>
        <taxon>Actinomycetota</taxon>
        <taxon>Actinomycetes</taxon>
        <taxon>Geodermatophilales</taxon>
        <taxon>Geodermatophilaceae</taxon>
        <taxon>Blastococcus</taxon>
    </lineage>
</organism>
<protein>
    <recommendedName>
        <fullName evidence="4">ATPase AAA-type core domain-containing protein</fullName>
    </recommendedName>
</protein>
<reference evidence="5 6" key="1">
    <citation type="submission" date="2023-12" db="EMBL/GenBank/DDBJ databases">
        <title>Blastococcus brunescens sp. nov., an actonobacterium isolated from sandstone collected in sahara desert.</title>
        <authorList>
            <person name="Gtari M."/>
            <person name="Ghodhbane F."/>
        </authorList>
    </citation>
    <scope>NUCLEOTIDE SEQUENCE [LARGE SCALE GENOMIC DNA]</scope>
    <source>
        <strain evidence="5 6">BMG 8361</strain>
    </source>
</reference>
<sequence length="90" mass="9977">MNSAVGIIIGLASRAPVTLFDEPYLGLDAVARQLFYDRLLADYAENPRTVVLSTHLIEEIASLLERVLLIDRGRVLLDADAESLRARPSR</sequence>
<evidence type="ECO:0000256" key="3">
    <source>
        <dbReference type="ARBA" id="ARBA00022840"/>
    </source>
</evidence>
<dbReference type="Proteomes" id="UP001324287">
    <property type="component" value="Chromosome"/>
</dbReference>
<dbReference type="EMBL" id="CP141261">
    <property type="protein sequence ID" value="WRL64003.1"/>
    <property type="molecule type" value="Genomic_DNA"/>
</dbReference>
<dbReference type="Gene3D" id="3.40.50.300">
    <property type="entry name" value="P-loop containing nucleotide triphosphate hydrolases"/>
    <property type="match status" value="1"/>
</dbReference>
<keyword evidence="1" id="KW-0813">Transport</keyword>
<accession>A0ABZ1AZK4</accession>
<dbReference type="Pfam" id="PF13304">
    <property type="entry name" value="AAA_21"/>
    <property type="match status" value="1"/>
</dbReference>